<sequence>MSKTETTLQSQAAFIRNLEVQMGQLANVLTGRVNGALPSQTEINLKNQEHTKAITLRNGGPIKTAVDLDEEKNIQQQTAETSEITNVLSSSSITAGTAAQLDEISPKIEPATVEKLSQPAALVKPYVPPIPFPQRLRKNKVDAQFSKFLDIFKKLQINIPFADALEQMPSYAKFMKDIISKKRKLGEHEIVKLSEECSAILQRKLPPKLKDPGSFTIPCTIGTIYFEKALCDLGSSINLMPSSVAKHIGLGVINNRCFFADGRQVHNISQRHN</sequence>
<protein>
    <recommendedName>
        <fullName evidence="3">Reverse transcriptase domain-containing protein</fullName>
    </recommendedName>
</protein>
<dbReference type="PANTHER" id="PTHR33067">
    <property type="entry name" value="RNA-DIRECTED DNA POLYMERASE-RELATED"/>
    <property type="match status" value="1"/>
</dbReference>
<evidence type="ECO:0000313" key="1">
    <source>
        <dbReference type="EMBL" id="KAI5339299.1"/>
    </source>
</evidence>
<dbReference type="InterPro" id="IPR021109">
    <property type="entry name" value="Peptidase_aspartic_dom_sf"/>
</dbReference>
<evidence type="ECO:0000313" key="2">
    <source>
        <dbReference type="Proteomes" id="UP001054821"/>
    </source>
</evidence>
<evidence type="ECO:0008006" key="3">
    <source>
        <dbReference type="Google" id="ProtNLM"/>
    </source>
</evidence>
<comment type="caution">
    <text evidence="1">The sequence shown here is derived from an EMBL/GenBank/DDBJ whole genome shotgun (WGS) entry which is preliminary data.</text>
</comment>
<keyword evidence="2" id="KW-1185">Reference proteome</keyword>
<organism evidence="1 2">
    <name type="scientific">Prunus dulcis</name>
    <name type="common">Almond</name>
    <name type="synonym">Amygdalus dulcis</name>
    <dbReference type="NCBI Taxonomy" id="3755"/>
    <lineage>
        <taxon>Eukaryota</taxon>
        <taxon>Viridiplantae</taxon>
        <taxon>Streptophyta</taxon>
        <taxon>Embryophyta</taxon>
        <taxon>Tracheophyta</taxon>
        <taxon>Spermatophyta</taxon>
        <taxon>Magnoliopsida</taxon>
        <taxon>eudicotyledons</taxon>
        <taxon>Gunneridae</taxon>
        <taxon>Pentapetalae</taxon>
        <taxon>rosids</taxon>
        <taxon>fabids</taxon>
        <taxon>Rosales</taxon>
        <taxon>Rosaceae</taxon>
        <taxon>Amygdaloideae</taxon>
        <taxon>Amygdaleae</taxon>
        <taxon>Prunus</taxon>
    </lineage>
</organism>
<accession>A0AAD4W9H1</accession>
<name>A0AAD4W9H1_PRUDU</name>
<dbReference type="Proteomes" id="UP001054821">
    <property type="component" value="Chromosome 3"/>
</dbReference>
<dbReference type="PANTHER" id="PTHR33067:SF9">
    <property type="entry name" value="RNA-DIRECTED DNA POLYMERASE"/>
    <property type="match status" value="1"/>
</dbReference>
<reference evidence="1 2" key="1">
    <citation type="journal article" date="2022" name="G3 (Bethesda)">
        <title>Whole-genome sequence and methylome profiling of the almond [Prunus dulcis (Mill.) D.A. Webb] cultivar 'Nonpareil'.</title>
        <authorList>
            <person name="D'Amico-Willman K.M."/>
            <person name="Ouma W.Z."/>
            <person name="Meulia T."/>
            <person name="Sideli G.M."/>
            <person name="Gradziel T.M."/>
            <person name="Fresnedo-Ramirez J."/>
        </authorList>
    </citation>
    <scope>NUCLEOTIDE SEQUENCE [LARGE SCALE GENOMIC DNA]</scope>
    <source>
        <strain evidence="1">Clone GOH B32 T37-40</strain>
    </source>
</reference>
<dbReference type="AlphaFoldDB" id="A0AAD4W9H1"/>
<proteinExistence type="predicted"/>
<gene>
    <name evidence="1" type="ORF">L3X38_018571</name>
</gene>
<dbReference type="Gene3D" id="2.40.70.10">
    <property type="entry name" value="Acid Proteases"/>
    <property type="match status" value="1"/>
</dbReference>
<dbReference type="EMBL" id="JAJFAZ020000003">
    <property type="protein sequence ID" value="KAI5339299.1"/>
    <property type="molecule type" value="Genomic_DNA"/>
</dbReference>